<accession>A0A0A9B7V3</accession>
<dbReference type="EMBL" id="GBRH01238479">
    <property type="protein sequence ID" value="JAD59416.1"/>
    <property type="molecule type" value="Transcribed_RNA"/>
</dbReference>
<name>A0A0A9B7V3_ARUDO</name>
<sequence>MKEFGLQVAILSHLDVHKQQEHMEWNLSAPMPRTQE</sequence>
<protein>
    <submittedName>
        <fullName evidence="1">Uncharacterized protein</fullName>
    </submittedName>
</protein>
<proteinExistence type="predicted"/>
<dbReference type="AlphaFoldDB" id="A0A0A9B7V3"/>
<reference evidence="1" key="2">
    <citation type="journal article" date="2015" name="Data Brief">
        <title>Shoot transcriptome of the giant reed, Arundo donax.</title>
        <authorList>
            <person name="Barrero R.A."/>
            <person name="Guerrero F.D."/>
            <person name="Moolhuijzen P."/>
            <person name="Goolsby J.A."/>
            <person name="Tidwell J."/>
            <person name="Bellgard S.E."/>
            <person name="Bellgard M.I."/>
        </authorList>
    </citation>
    <scope>NUCLEOTIDE SEQUENCE</scope>
    <source>
        <tissue evidence="1">Shoot tissue taken approximately 20 cm above the soil surface</tissue>
    </source>
</reference>
<organism evidence="1">
    <name type="scientific">Arundo donax</name>
    <name type="common">Giant reed</name>
    <name type="synonym">Donax arundinaceus</name>
    <dbReference type="NCBI Taxonomy" id="35708"/>
    <lineage>
        <taxon>Eukaryota</taxon>
        <taxon>Viridiplantae</taxon>
        <taxon>Streptophyta</taxon>
        <taxon>Embryophyta</taxon>
        <taxon>Tracheophyta</taxon>
        <taxon>Spermatophyta</taxon>
        <taxon>Magnoliopsida</taxon>
        <taxon>Liliopsida</taxon>
        <taxon>Poales</taxon>
        <taxon>Poaceae</taxon>
        <taxon>PACMAD clade</taxon>
        <taxon>Arundinoideae</taxon>
        <taxon>Arundineae</taxon>
        <taxon>Arundo</taxon>
    </lineage>
</organism>
<reference evidence="1" key="1">
    <citation type="submission" date="2014-09" db="EMBL/GenBank/DDBJ databases">
        <authorList>
            <person name="Magalhaes I.L.F."/>
            <person name="Oliveira U."/>
            <person name="Santos F.R."/>
            <person name="Vidigal T.H.D.A."/>
            <person name="Brescovit A.D."/>
            <person name="Santos A.J."/>
        </authorList>
    </citation>
    <scope>NUCLEOTIDE SEQUENCE</scope>
    <source>
        <tissue evidence="1">Shoot tissue taken approximately 20 cm above the soil surface</tissue>
    </source>
</reference>
<evidence type="ECO:0000313" key="1">
    <source>
        <dbReference type="EMBL" id="JAD59416.1"/>
    </source>
</evidence>